<feature type="non-terminal residue" evidence="1">
    <location>
        <position position="1"/>
    </location>
</feature>
<sequence length="198" mass="21923">SHQRADWNSIHERICPLLIPPQLCLHSEKDRKHSTEQLLSRQKSIVELALRTAQGFLWEGKALEALPAALQALRGRARLFGWSSVQLVPVYLLLAEASTGTGNFRQASKYLSEAEWIVLQSPECGAAVRSTVHRGLGLFCAAQGKLDQALYHLANDVYLATSAFGTNAIEVSGGYFHMANIFLRQNKMDVANSLYTEV</sequence>
<comment type="caution">
    <text evidence="1">The sequence shown here is derived from an EMBL/GenBank/DDBJ whole genome shotgun (WGS) entry which is preliminary data.</text>
</comment>
<dbReference type="InterPro" id="IPR011990">
    <property type="entry name" value="TPR-like_helical_dom_sf"/>
</dbReference>
<dbReference type="PANTHER" id="PTHR46533:SF1">
    <property type="entry name" value="ZINC FINGER MYND DOMAIN-CONTAINING PROTEIN 12"/>
    <property type="match status" value="1"/>
</dbReference>
<reference evidence="1 2" key="1">
    <citation type="submission" date="2019-09" db="EMBL/GenBank/DDBJ databases">
        <title>Bird 10,000 Genomes (B10K) Project - Family phase.</title>
        <authorList>
            <person name="Zhang G."/>
        </authorList>
    </citation>
    <scope>NUCLEOTIDE SEQUENCE [LARGE SCALE GENOMIC DNA]</scope>
    <source>
        <strain evidence="1">B10K-DU-003-06</strain>
    </source>
</reference>
<dbReference type="Gene3D" id="1.25.40.10">
    <property type="entry name" value="Tetratricopeptide repeat domain"/>
    <property type="match status" value="1"/>
</dbReference>
<dbReference type="AlphaFoldDB" id="A0A7K5B3B7"/>
<dbReference type="SUPFAM" id="SSF48452">
    <property type="entry name" value="TPR-like"/>
    <property type="match status" value="1"/>
</dbReference>
<accession>A0A7K5B3B7</accession>
<proteinExistence type="predicted"/>
<organism evidence="1 2">
    <name type="scientific">Furnarius figulus</name>
    <dbReference type="NCBI Taxonomy" id="463165"/>
    <lineage>
        <taxon>Eukaryota</taxon>
        <taxon>Metazoa</taxon>
        <taxon>Chordata</taxon>
        <taxon>Craniata</taxon>
        <taxon>Vertebrata</taxon>
        <taxon>Euteleostomi</taxon>
        <taxon>Archelosauria</taxon>
        <taxon>Archosauria</taxon>
        <taxon>Dinosauria</taxon>
        <taxon>Saurischia</taxon>
        <taxon>Theropoda</taxon>
        <taxon>Coelurosauria</taxon>
        <taxon>Aves</taxon>
        <taxon>Neognathae</taxon>
        <taxon>Neoaves</taxon>
        <taxon>Telluraves</taxon>
        <taxon>Australaves</taxon>
        <taxon>Passeriformes</taxon>
        <taxon>Furnariidae</taxon>
        <taxon>Furnarius</taxon>
    </lineage>
</organism>
<gene>
    <name evidence="1" type="primary">Zmynd12</name>
    <name evidence="1" type="ORF">FURFIG_R08050</name>
</gene>
<dbReference type="EMBL" id="VYZD01000467">
    <property type="protein sequence ID" value="NWR90553.1"/>
    <property type="molecule type" value="Genomic_DNA"/>
</dbReference>
<dbReference type="InterPro" id="IPR053248">
    <property type="entry name" value="Zinc_finger_MYND_domain"/>
</dbReference>
<name>A0A7K5B3B7_9FURN</name>
<keyword evidence="2" id="KW-1185">Reference proteome</keyword>
<evidence type="ECO:0000313" key="1">
    <source>
        <dbReference type="EMBL" id="NWR90553.1"/>
    </source>
</evidence>
<dbReference type="Proteomes" id="UP000529852">
    <property type="component" value="Unassembled WGS sequence"/>
</dbReference>
<evidence type="ECO:0000313" key="2">
    <source>
        <dbReference type="Proteomes" id="UP000529852"/>
    </source>
</evidence>
<dbReference type="PANTHER" id="PTHR46533">
    <property type="entry name" value="ZINC FINGER MYND DOMAIN-CONTAINING PROTEIN 12"/>
    <property type="match status" value="1"/>
</dbReference>
<feature type="non-terminal residue" evidence="1">
    <location>
        <position position="198"/>
    </location>
</feature>
<protein>
    <submittedName>
        <fullName evidence="1">ZMY12 protein</fullName>
    </submittedName>
</protein>